<proteinExistence type="predicted"/>
<reference evidence="1" key="1">
    <citation type="journal article" date="2011" name="Genome Biol.">
        <title>The draft genome of the carcinogenic human liver fluke Clonorchis sinensis.</title>
        <authorList>
            <person name="Wang X."/>
            <person name="Chen W."/>
            <person name="Huang Y."/>
            <person name="Sun J."/>
            <person name="Men J."/>
            <person name="Liu H."/>
            <person name="Luo F."/>
            <person name="Guo L."/>
            <person name="Lv X."/>
            <person name="Deng C."/>
            <person name="Zhou C."/>
            <person name="Fan Y."/>
            <person name="Li X."/>
            <person name="Huang L."/>
            <person name="Hu Y."/>
            <person name="Liang C."/>
            <person name="Hu X."/>
            <person name="Xu J."/>
            <person name="Yu X."/>
        </authorList>
    </citation>
    <scope>NUCLEOTIDE SEQUENCE [LARGE SCALE GENOMIC DNA]</scope>
    <source>
        <strain evidence="1">Henan</strain>
    </source>
</reference>
<gene>
    <name evidence="1" type="ORF">CLF_112039</name>
</gene>
<dbReference type="Proteomes" id="UP000008909">
    <property type="component" value="Unassembled WGS sequence"/>
</dbReference>
<accession>G7YM82</accession>
<evidence type="ECO:0000313" key="2">
    <source>
        <dbReference type="Proteomes" id="UP000008909"/>
    </source>
</evidence>
<keyword evidence="2" id="KW-1185">Reference proteome</keyword>
<protein>
    <submittedName>
        <fullName evidence="1">Uncharacterized protein</fullName>
    </submittedName>
</protein>
<dbReference type="AlphaFoldDB" id="G7YM82"/>
<dbReference type="EMBL" id="DF143705">
    <property type="protein sequence ID" value="GAA54063.1"/>
    <property type="molecule type" value="Genomic_DNA"/>
</dbReference>
<reference key="2">
    <citation type="submission" date="2011-10" db="EMBL/GenBank/DDBJ databases">
        <title>The genome and transcriptome sequence of Clonorchis sinensis provide insights into the carcinogenic liver fluke.</title>
        <authorList>
            <person name="Wang X."/>
            <person name="Huang Y."/>
            <person name="Chen W."/>
            <person name="Liu H."/>
            <person name="Guo L."/>
            <person name="Chen Y."/>
            <person name="Luo F."/>
            <person name="Zhou W."/>
            <person name="Sun J."/>
            <person name="Mao Q."/>
            <person name="Liang P."/>
            <person name="Zhou C."/>
            <person name="Tian Y."/>
            <person name="Men J."/>
            <person name="Lv X."/>
            <person name="Huang L."/>
            <person name="Zhou J."/>
            <person name="Hu Y."/>
            <person name="Li R."/>
            <person name="Zhang F."/>
            <person name="Lei H."/>
            <person name="Li X."/>
            <person name="Hu X."/>
            <person name="Liang C."/>
            <person name="Xu J."/>
            <person name="Wu Z."/>
            <person name="Yu X."/>
        </authorList>
    </citation>
    <scope>NUCLEOTIDE SEQUENCE</scope>
    <source>
        <strain>Henan</strain>
    </source>
</reference>
<evidence type="ECO:0000313" key="1">
    <source>
        <dbReference type="EMBL" id="GAA54063.1"/>
    </source>
</evidence>
<name>G7YM82_CLOSI</name>
<organism evidence="1 2">
    <name type="scientific">Clonorchis sinensis</name>
    <name type="common">Chinese liver fluke</name>
    <dbReference type="NCBI Taxonomy" id="79923"/>
    <lineage>
        <taxon>Eukaryota</taxon>
        <taxon>Metazoa</taxon>
        <taxon>Spiralia</taxon>
        <taxon>Lophotrochozoa</taxon>
        <taxon>Platyhelminthes</taxon>
        <taxon>Trematoda</taxon>
        <taxon>Digenea</taxon>
        <taxon>Opisthorchiida</taxon>
        <taxon>Opisthorchiata</taxon>
        <taxon>Opisthorchiidae</taxon>
        <taxon>Clonorchis</taxon>
    </lineage>
</organism>
<sequence>MRKLRTEKCKGIRSHPWECCTVLECGMITAVQSRKNTNERTAVKELDCKSCVTFSDTSIANELYRIFADDKLRQTEGRKLRAINSAIAPTPTVRSRPTVNKKMAQFDVSGHDTRINSVHVIFRNSQRATATYRSKSFSTLLNYKRSRLMRRNRRRHRTLRLRAQIFSRSPLTSNGSFPD</sequence>